<name>A0A9D4L9Q5_DREPO</name>
<protein>
    <submittedName>
        <fullName evidence="1">Uncharacterized protein</fullName>
    </submittedName>
</protein>
<reference evidence="1" key="1">
    <citation type="journal article" date="2019" name="bioRxiv">
        <title>The Genome of the Zebra Mussel, Dreissena polymorpha: A Resource for Invasive Species Research.</title>
        <authorList>
            <person name="McCartney M.A."/>
            <person name="Auch B."/>
            <person name="Kono T."/>
            <person name="Mallez S."/>
            <person name="Zhang Y."/>
            <person name="Obille A."/>
            <person name="Becker A."/>
            <person name="Abrahante J.E."/>
            <person name="Garbe J."/>
            <person name="Badalamenti J.P."/>
            <person name="Herman A."/>
            <person name="Mangelson H."/>
            <person name="Liachko I."/>
            <person name="Sullivan S."/>
            <person name="Sone E.D."/>
            <person name="Koren S."/>
            <person name="Silverstein K.A.T."/>
            <person name="Beckman K.B."/>
            <person name="Gohl D.M."/>
        </authorList>
    </citation>
    <scope>NUCLEOTIDE SEQUENCE</scope>
    <source>
        <strain evidence="1">Duluth1</strain>
        <tissue evidence="1">Whole animal</tissue>
    </source>
</reference>
<gene>
    <name evidence="1" type="ORF">DPMN_095630</name>
</gene>
<evidence type="ECO:0000313" key="1">
    <source>
        <dbReference type="EMBL" id="KAH3853107.1"/>
    </source>
</evidence>
<sequence>MKELKAQSHRQNFAGAFLERYEEGPISATLVTAHKMGKKIDNTGVAKAVHR</sequence>
<dbReference type="Proteomes" id="UP000828390">
    <property type="component" value="Unassembled WGS sequence"/>
</dbReference>
<organism evidence="1 2">
    <name type="scientific">Dreissena polymorpha</name>
    <name type="common">Zebra mussel</name>
    <name type="synonym">Mytilus polymorpha</name>
    <dbReference type="NCBI Taxonomy" id="45954"/>
    <lineage>
        <taxon>Eukaryota</taxon>
        <taxon>Metazoa</taxon>
        <taxon>Spiralia</taxon>
        <taxon>Lophotrochozoa</taxon>
        <taxon>Mollusca</taxon>
        <taxon>Bivalvia</taxon>
        <taxon>Autobranchia</taxon>
        <taxon>Heteroconchia</taxon>
        <taxon>Euheterodonta</taxon>
        <taxon>Imparidentia</taxon>
        <taxon>Neoheterodontei</taxon>
        <taxon>Myida</taxon>
        <taxon>Dreissenoidea</taxon>
        <taxon>Dreissenidae</taxon>
        <taxon>Dreissena</taxon>
    </lineage>
</organism>
<comment type="caution">
    <text evidence="1">The sequence shown here is derived from an EMBL/GenBank/DDBJ whole genome shotgun (WGS) entry which is preliminary data.</text>
</comment>
<dbReference type="AlphaFoldDB" id="A0A9D4L9Q5"/>
<proteinExistence type="predicted"/>
<keyword evidence="2" id="KW-1185">Reference proteome</keyword>
<accession>A0A9D4L9Q5</accession>
<reference evidence="1" key="2">
    <citation type="submission" date="2020-11" db="EMBL/GenBank/DDBJ databases">
        <authorList>
            <person name="McCartney M.A."/>
            <person name="Auch B."/>
            <person name="Kono T."/>
            <person name="Mallez S."/>
            <person name="Becker A."/>
            <person name="Gohl D.M."/>
            <person name="Silverstein K.A.T."/>
            <person name="Koren S."/>
            <person name="Bechman K.B."/>
            <person name="Herman A."/>
            <person name="Abrahante J.E."/>
            <person name="Garbe J."/>
        </authorList>
    </citation>
    <scope>NUCLEOTIDE SEQUENCE</scope>
    <source>
        <strain evidence="1">Duluth1</strain>
        <tissue evidence="1">Whole animal</tissue>
    </source>
</reference>
<evidence type="ECO:0000313" key="2">
    <source>
        <dbReference type="Proteomes" id="UP000828390"/>
    </source>
</evidence>
<dbReference type="EMBL" id="JAIWYP010000003">
    <property type="protein sequence ID" value="KAH3853107.1"/>
    <property type="molecule type" value="Genomic_DNA"/>
</dbReference>